<proteinExistence type="predicted"/>
<feature type="non-terminal residue" evidence="1">
    <location>
        <position position="256"/>
    </location>
</feature>
<evidence type="ECO:0000313" key="1">
    <source>
        <dbReference type="EMBL" id="KAE9387460.1"/>
    </source>
</evidence>
<dbReference type="OrthoDB" id="3270451at2759"/>
<dbReference type="SUPFAM" id="SSF51197">
    <property type="entry name" value="Clavaminate synthase-like"/>
    <property type="match status" value="1"/>
</dbReference>
<sequence>MVKTAAFGSRGAKVLNALTIPAPGKTLRPPGLATGVEAESHTLGTKGFLNYVEQAWREWALAATADAIHYGHIDCAGLATYIAVLAGLKGWGIAVPEHKSDLGSLDAFGDAYDVDLTNSQGWKLYSVLLQKGDMFVMRPCVPHFALTLEDCIIYGGHDYCSQTLQETSFGVLQAFAASGILTNTTHLEAIESQQRIIAFFYQEIVECERNYKDLLDEHGSHIIFNLPNFYFIDDVVGFLCLHNLIKLGSILDLRRY</sequence>
<name>A0A6A4GQ75_9AGAR</name>
<evidence type="ECO:0000313" key="2">
    <source>
        <dbReference type="Proteomes" id="UP000799118"/>
    </source>
</evidence>
<dbReference type="Gene3D" id="2.60.120.650">
    <property type="entry name" value="Cupin"/>
    <property type="match status" value="1"/>
</dbReference>
<keyword evidence="2" id="KW-1185">Reference proteome</keyword>
<dbReference type="Proteomes" id="UP000799118">
    <property type="component" value="Unassembled WGS sequence"/>
</dbReference>
<dbReference type="EMBL" id="ML769799">
    <property type="protein sequence ID" value="KAE9387460.1"/>
    <property type="molecule type" value="Genomic_DNA"/>
</dbReference>
<organism evidence="1 2">
    <name type="scientific">Gymnopus androsaceus JB14</name>
    <dbReference type="NCBI Taxonomy" id="1447944"/>
    <lineage>
        <taxon>Eukaryota</taxon>
        <taxon>Fungi</taxon>
        <taxon>Dikarya</taxon>
        <taxon>Basidiomycota</taxon>
        <taxon>Agaricomycotina</taxon>
        <taxon>Agaricomycetes</taxon>
        <taxon>Agaricomycetidae</taxon>
        <taxon>Agaricales</taxon>
        <taxon>Marasmiineae</taxon>
        <taxon>Omphalotaceae</taxon>
        <taxon>Gymnopus</taxon>
    </lineage>
</organism>
<accession>A0A6A4GQ75</accession>
<gene>
    <name evidence="1" type="ORF">BT96DRAFT_837614</name>
</gene>
<evidence type="ECO:0008006" key="3">
    <source>
        <dbReference type="Google" id="ProtNLM"/>
    </source>
</evidence>
<dbReference type="AlphaFoldDB" id="A0A6A4GQ75"/>
<reference evidence="1" key="1">
    <citation type="journal article" date="2019" name="Environ. Microbiol.">
        <title>Fungal ecological strategies reflected in gene transcription - a case study of two litter decomposers.</title>
        <authorList>
            <person name="Barbi F."/>
            <person name="Kohler A."/>
            <person name="Barry K."/>
            <person name="Baskaran P."/>
            <person name="Daum C."/>
            <person name="Fauchery L."/>
            <person name="Ihrmark K."/>
            <person name="Kuo A."/>
            <person name="LaButti K."/>
            <person name="Lipzen A."/>
            <person name="Morin E."/>
            <person name="Grigoriev I.V."/>
            <person name="Henrissat B."/>
            <person name="Lindahl B."/>
            <person name="Martin F."/>
        </authorList>
    </citation>
    <scope>NUCLEOTIDE SEQUENCE</scope>
    <source>
        <strain evidence="1">JB14</strain>
    </source>
</reference>
<protein>
    <recommendedName>
        <fullName evidence="3">JmjC domain-containing protein</fullName>
    </recommendedName>
</protein>